<protein>
    <submittedName>
        <fullName evidence="3">Uncharacterized protein</fullName>
    </submittedName>
</protein>
<comment type="caution">
    <text evidence="3">The sequence shown here is derived from an EMBL/GenBank/DDBJ whole genome shotgun (WGS) entry which is preliminary data.</text>
</comment>
<feature type="compositionally biased region" description="Low complexity" evidence="1">
    <location>
        <begin position="25"/>
        <end position="38"/>
    </location>
</feature>
<evidence type="ECO:0000313" key="3">
    <source>
        <dbReference type="EMBL" id="NRT19987.1"/>
    </source>
</evidence>
<dbReference type="RefSeq" id="WP_173810698.1">
    <property type="nucleotide sequence ID" value="NZ_JABSNP010000013.1"/>
</dbReference>
<feature type="chain" id="PRO_5046718417" evidence="2">
    <location>
        <begin position="22"/>
        <end position="194"/>
    </location>
</feature>
<keyword evidence="4" id="KW-1185">Reference proteome</keyword>
<feature type="region of interest" description="Disordered" evidence="1">
    <location>
        <begin position="25"/>
        <end position="47"/>
    </location>
</feature>
<gene>
    <name evidence="3" type="ORF">HNP98_002825</name>
</gene>
<evidence type="ECO:0000313" key="4">
    <source>
        <dbReference type="Proteomes" id="UP000779507"/>
    </source>
</evidence>
<dbReference type="EMBL" id="JABSNP010000013">
    <property type="protein sequence ID" value="NRT19987.1"/>
    <property type="molecule type" value="Genomic_DNA"/>
</dbReference>
<evidence type="ECO:0000256" key="2">
    <source>
        <dbReference type="SAM" id="SignalP"/>
    </source>
</evidence>
<accession>A0ABX2FSQ4</accession>
<feature type="signal peptide" evidence="2">
    <location>
        <begin position="1"/>
        <end position="21"/>
    </location>
</feature>
<sequence>MKTLRFLPLALLLAAPARPLAAQSTAPAAPAATPAAPAATPPPAWPDHTRALPALLRAVPVGLAMSHDPNPVYPQPDPAQPGTFAWKHSTTVRAEVADLQVVECGSFIWYDATGWHANLHETPAEFAELFECPGGRLRKGRAYTFKRNYRYATADHLYGGDALWYVLAKDAQGRLYKGWALVETESGPRPAAGR</sequence>
<organism evidence="3 4">
    <name type="scientific">Hymenobacter caeli</name>
    <dbReference type="NCBI Taxonomy" id="2735894"/>
    <lineage>
        <taxon>Bacteria</taxon>
        <taxon>Pseudomonadati</taxon>
        <taxon>Bacteroidota</taxon>
        <taxon>Cytophagia</taxon>
        <taxon>Cytophagales</taxon>
        <taxon>Hymenobacteraceae</taxon>
        <taxon>Hymenobacter</taxon>
    </lineage>
</organism>
<name>A0ABX2FSQ4_9BACT</name>
<dbReference type="Proteomes" id="UP000779507">
    <property type="component" value="Unassembled WGS sequence"/>
</dbReference>
<proteinExistence type="predicted"/>
<reference evidence="3 4" key="1">
    <citation type="submission" date="2020-05" db="EMBL/GenBank/DDBJ databases">
        <title>Genomic Encyclopedia of Type Strains, Phase IV (KMG-V): Genome sequencing to study the core and pangenomes of soil and plant-associated prokaryotes.</title>
        <authorList>
            <person name="Whitman W."/>
        </authorList>
    </citation>
    <scope>NUCLEOTIDE SEQUENCE [LARGE SCALE GENOMIC DNA]</scope>
    <source>
        <strain evidence="3 4">9A</strain>
    </source>
</reference>
<keyword evidence="2" id="KW-0732">Signal</keyword>
<evidence type="ECO:0000256" key="1">
    <source>
        <dbReference type="SAM" id="MobiDB-lite"/>
    </source>
</evidence>